<evidence type="ECO:0000256" key="1">
    <source>
        <dbReference type="ARBA" id="ARBA00006192"/>
    </source>
</evidence>
<gene>
    <name evidence="7" type="ORF">GSTUAT00004029001</name>
</gene>
<comment type="subunit">
    <text evidence="4">Binds to mitochondrial small subunit 15S rRNA.</text>
</comment>
<accession>A0A292PWA8</accession>
<evidence type="ECO:0000313" key="7">
    <source>
        <dbReference type="EMBL" id="CUS11892.1"/>
    </source>
</evidence>
<evidence type="ECO:0000256" key="2">
    <source>
        <dbReference type="ARBA" id="ARBA00022737"/>
    </source>
</evidence>
<dbReference type="PROSITE" id="PS51375">
    <property type="entry name" value="PPR"/>
    <property type="match status" value="1"/>
</dbReference>
<organism evidence="7 8">
    <name type="scientific">Tuber aestivum</name>
    <name type="common">summer truffle</name>
    <dbReference type="NCBI Taxonomy" id="59557"/>
    <lineage>
        <taxon>Eukaryota</taxon>
        <taxon>Fungi</taxon>
        <taxon>Dikarya</taxon>
        <taxon>Ascomycota</taxon>
        <taxon>Pezizomycotina</taxon>
        <taxon>Pezizomycetes</taxon>
        <taxon>Pezizales</taxon>
        <taxon>Tuberaceae</taxon>
        <taxon>Tuber</taxon>
    </lineage>
</organism>
<protein>
    <recommendedName>
        <fullName evidence="9">Pentacotripeptide-repeat region of PRORP domain-containing protein</fullName>
    </recommendedName>
</protein>
<dbReference type="Proteomes" id="UP001412239">
    <property type="component" value="Unassembled WGS sequence"/>
</dbReference>
<feature type="repeat" description="PPR" evidence="5">
    <location>
        <begin position="65"/>
        <end position="99"/>
    </location>
</feature>
<evidence type="ECO:0000256" key="5">
    <source>
        <dbReference type="PROSITE-ProRule" id="PRU00708"/>
    </source>
</evidence>
<dbReference type="Gene3D" id="1.25.40.10">
    <property type="entry name" value="Tetratricopeptide repeat domain"/>
    <property type="match status" value="1"/>
</dbReference>
<dbReference type="PANTHER" id="PTHR47447">
    <property type="entry name" value="OS03G0856100 PROTEIN"/>
    <property type="match status" value="1"/>
</dbReference>
<evidence type="ECO:0008006" key="9">
    <source>
        <dbReference type="Google" id="ProtNLM"/>
    </source>
</evidence>
<sequence>MSLFFDLGRSDMGVMVFQHMRQSRKRKPSKSTYRAALLGVAINRDLEALRVVHNALKLDPQFDPDTRLLNSLMTAYVACGLPSRAMEIWENIRRSAQGPDHESVAIVLDACSRFPEGIHRAQVLWGQLRTAGYRFTARDYAAYVEALGRNGMWDEGWKITGGPVHHHDQEAEGGSRCLGSELVSGHLGPRGRAVEGATGEAG</sequence>
<dbReference type="PANTHER" id="PTHR47447:SF17">
    <property type="entry name" value="OS12G0638900 PROTEIN"/>
    <property type="match status" value="1"/>
</dbReference>
<dbReference type="InterPro" id="IPR011990">
    <property type="entry name" value="TPR-like_helical_dom_sf"/>
</dbReference>
<reference evidence="7" key="1">
    <citation type="submission" date="2015-10" db="EMBL/GenBank/DDBJ databases">
        <authorList>
            <person name="Regsiter A."/>
            <person name="william w."/>
        </authorList>
    </citation>
    <scope>NUCLEOTIDE SEQUENCE</scope>
    <source>
        <strain evidence="7">Montdore</strain>
    </source>
</reference>
<proteinExistence type="inferred from homology"/>
<keyword evidence="2" id="KW-0677">Repeat</keyword>
<keyword evidence="8" id="KW-1185">Reference proteome</keyword>
<dbReference type="InterPro" id="IPR002885">
    <property type="entry name" value="PPR_rpt"/>
</dbReference>
<evidence type="ECO:0000256" key="6">
    <source>
        <dbReference type="SAM" id="MobiDB-lite"/>
    </source>
</evidence>
<evidence type="ECO:0000256" key="3">
    <source>
        <dbReference type="ARBA" id="ARBA00044493"/>
    </source>
</evidence>
<feature type="region of interest" description="Disordered" evidence="6">
    <location>
        <begin position="182"/>
        <end position="202"/>
    </location>
</feature>
<name>A0A292PWA8_9PEZI</name>
<dbReference type="EMBL" id="LN891009">
    <property type="protein sequence ID" value="CUS11892.1"/>
    <property type="molecule type" value="Genomic_DNA"/>
</dbReference>
<evidence type="ECO:0000313" key="8">
    <source>
        <dbReference type="Proteomes" id="UP001412239"/>
    </source>
</evidence>
<dbReference type="Pfam" id="PF01535">
    <property type="entry name" value="PPR"/>
    <property type="match status" value="1"/>
</dbReference>
<comment type="similarity">
    <text evidence="1">Belongs to the CCM1 family.</text>
</comment>
<dbReference type="AlphaFoldDB" id="A0A292PWA8"/>
<evidence type="ECO:0000256" key="4">
    <source>
        <dbReference type="ARBA" id="ARBA00044511"/>
    </source>
</evidence>
<comment type="function">
    <text evidence="3">Regulates mitochondrial small subunit maturation by controlling 15S rRNA 5'-end processing. Localizes to the 5' precursor of the 15S rRNA in a position that is subsequently occupied by mS47 in the mature yeast mtSSU. Uses structure and sequence-specific RNA recognition, binding to a single-stranded region of the precursor and specifically recognizing bases -6 to -1. The exchange of Ccm1 for mS47 is coupled to the irreversible removal of precursor rRNA that is accompanied by conformational changes of the mitoribosomal proteins uS5m and mS26. These conformational changes signal completion of 5'-end rRNA processing through protection of the mature 5'-end of the 15S rRNA and stabilization of mS47. The removal of the 5' precursor together with the dissociation of Ccm1 may be catalyzed by the 5'-3' exoribonuclease Pet127. Involved in the specific removal of group I introns in mitochondrial encoded transcripts.</text>
</comment>